<comment type="similarity">
    <text evidence="1">Belongs to the peptidase S45 family.</text>
</comment>
<dbReference type="Gene3D" id="2.30.120.10">
    <property type="match status" value="1"/>
</dbReference>
<protein>
    <submittedName>
        <fullName evidence="6">Penicillin amidase</fullName>
        <ecNumber evidence="6">3.5.1.11</ecNumber>
    </submittedName>
</protein>
<feature type="binding site" evidence="5">
    <location>
        <position position="195"/>
    </location>
    <ligand>
        <name>Ca(2+)</name>
        <dbReference type="ChEBI" id="CHEBI:29108"/>
    </ligand>
</feature>
<dbReference type="KEGG" id="ote:Oter_0831"/>
<dbReference type="GO" id="GO:0046872">
    <property type="term" value="F:metal ion binding"/>
    <property type="evidence" value="ECO:0007669"/>
    <property type="project" value="UniProtKB-KW"/>
</dbReference>
<dbReference type="SUPFAM" id="SSF56235">
    <property type="entry name" value="N-terminal nucleophile aminohydrolases (Ntn hydrolases)"/>
    <property type="match status" value="1"/>
</dbReference>
<comment type="cofactor">
    <cofactor evidence="5">
        <name>Ca(2+)</name>
        <dbReference type="ChEBI" id="CHEBI:29108"/>
    </cofactor>
    <text evidence="5">Binds 1 Ca(2+) ion per dimer.</text>
</comment>
<keyword evidence="3" id="KW-0865">Zymogen</keyword>
<keyword evidence="5" id="KW-0479">Metal-binding</keyword>
<dbReference type="MEROPS" id="S45.003"/>
<sequence>MHPGVARFVRLLAGLLSVVLLVALAAAGWFYWQMRGSLAQLDGTRAVAGLTAPVQITRDALGVPTVQGANRLDVARALGFLHAQDRFFQMDLLRRRSAGELAALFGKAAVPLDQLARPHRFRQLAQQVLAAADPAHRAVIEAYAAGVNSGLAALHEKPFEYFLFREDPQPWQPEDSVLVVYAMVLDLQDELNTRELSLMTLRDQFGSDAVSFFAPLFSPEDAALDGTTAALPPIPGPNAVNLREGAAEPGVALSSTRVWPRTEALWADGDFLPGSNSIAVTGAHTATGAALLGNDPHLNLGVPNIWYRVVMQWPVNASAGARHRLVGVTIPGVPFLVLGSNGHVAWGMTTSFADTNDLIPLDLNPTARDLYRVPGAEELAQIEKHTDEIAVRGGQPASVESQWAVWGPIVGEDQRGRPLAHRWVAHDPTATNLKFFNLENAATVADAVAVAHESGIPAHNFLVADAAGSIGWTIVGRVPRRVGFSGRLPVSWTFGDRRWNGLLPPDEVPTVILTPGETSARLSGGATLEPRAQAGRLWTANNRLVGGDALARLGDGGYMAPMRAQQVRDDLLAIKRATPADFLALALDDRAVFLERWQKLLLSVLTPEAVQQKKSRAELRRLVEQWEGRAATDSVSYRLVRAFRTTTADMVFEPIFARCVAQTPQFNWRNFHYEPALWTLLHEKPLHLLAPEHDSWDTLMLAAADRVVDEIEKTGTPLEKATWGRRNTARIRHPLSRVLPGWIGRWLDLPADPLPGDTHMPRVQNPSFGASMRLAVSPGREEEGLFEMPGGQSGHPLSPFYRAGHAAWVHGERTPLLPGETRHTLTLTP</sequence>
<keyword evidence="7" id="KW-1185">Reference proteome</keyword>
<dbReference type="InterPro" id="IPR023343">
    <property type="entry name" value="Penicillin_amidase_dom1"/>
</dbReference>
<dbReference type="InterPro" id="IPR014395">
    <property type="entry name" value="Pen/GL7ACA/AHL_acylase"/>
</dbReference>
<evidence type="ECO:0000313" key="6">
    <source>
        <dbReference type="EMBL" id="ACB74119.1"/>
    </source>
</evidence>
<evidence type="ECO:0000256" key="1">
    <source>
        <dbReference type="ARBA" id="ARBA00006586"/>
    </source>
</evidence>
<name>B1ZVM2_OPITP</name>
<feature type="binding site" evidence="5">
    <location>
        <position position="354"/>
    </location>
    <ligand>
        <name>Ca(2+)</name>
        <dbReference type="ChEBI" id="CHEBI:29108"/>
    </ligand>
</feature>
<dbReference type="InterPro" id="IPR029055">
    <property type="entry name" value="Ntn_hydrolases_N"/>
</dbReference>
<dbReference type="PIRSF" id="PIRSF001227">
    <property type="entry name" value="Pen_acylase"/>
    <property type="match status" value="1"/>
</dbReference>
<dbReference type="GO" id="GO:0008953">
    <property type="term" value="F:penicillin amidase activity"/>
    <property type="evidence" value="ECO:0007669"/>
    <property type="project" value="UniProtKB-EC"/>
</dbReference>
<dbReference type="STRING" id="452637.Oter_0831"/>
<evidence type="ECO:0000256" key="4">
    <source>
        <dbReference type="PIRSR" id="PIRSR001227-1"/>
    </source>
</evidence>
<evidence type="ECO:0000313" key="7">
    <source>
        <dbReference type="Proteomes" id="UP000007013"/>
    </source>
</evidence>
<keyword evidence="5" id="KW-0106">Calcium</keyword>
<evidence type="ECO:0000256" key="2">
    <source>
        <dbReference type="ARBA" id="ARBA00022801"/>
    </source>
</evidence>
<feature type="active site" description="Nucleophile" evidence="4">
    <location>
        <position position="275"/>
    </location>
</feature>
<dbReference type="InterPro" id="IPR002692">
    <property type="entry name" value="S45"/>
</dbReference>
<accession>B1ZVM2</accession>
<dbReference type="InterPro" id="IPR043146">
    <property type="entry name" value="Penicillin_amidase_N_B-knob"/>
</dbReference>
<organism evidence="6 7">
    <name type="scientific">Opitutus terrae (strain DSM 11246 / JCM 15787 / PB90-1)</name>
    <dbReference type="NCBI Taxonomy" id="452637"/>
    <lineage>
        <taxon>Bacteria</taxon>
        <taxon>Pseudomonadati</taxon>
        <taxon>Verrucomicrobiota</taxon>
        <taxon>Opitutia</taxon>
        <taxon>Opitutales</taxon>
        <taxon>Opitutaceae</taxon>
        <taxon>Opitutus</taxon>
    </lineage>
</organism>
<proteinExistence type="inferred from homology"/>
<dbReference type="Gene3D" id="3.60.20.10">
    <property type="entry name" value="Glutamine Phosphoribosylpyrophosphate, subunit 1, domain 1"/>
    <property type="match status" value="1"/>
</dbReference>
<dbReference type="Gene3D" id="1.10.1400.10">
    <property type="match status" value="1"/>
</dbReference>
<evidence type="ECO:0000256" key="5">
    <source>
        <dbReference type="PIRSR" id="PIRSR001227-2"/>
    </source>
</evidence>
<dbReference type="PANTHER" id="PTHR34218">
    <property type="entry name" value="PEPTIDASE S45 PENICILLIN AMIDASE"/>
    <property type="match status" value="1"/>
</dbReference>
<dbReference type="Pfam" id="PF01804">
    <property type="entry name" value="Penicil_amidase"/>
    <property type="match status" value="1"/>
</dbReference>
<dbReference type="HOGENOM" id="CLU_011790_4_0_0"/>
<keyword evidence="2 6" id="KW-0378">Hydrolase</keyword>
<dbReference type="AlphaFoldDB" id="B1ZVM2"/>
<dbReference type="Gene3D" id="1.10.439.10">
    <property type="entry name" value="Penicillin Amidohydrolase, domain 1"/>
    <property type="match status" value="1"/>
</dbReference>
<dbReference type="PANTHER" id="PTHR34218:SF4">
    <property type="entry name" value="ACYL-HOMOSERINE LACTONE ACYLASE QUIP"/>
    <property type="match status" value="1"/>
</dbReference>
<evidence type="ECO:0000256" key="3">
    <source>
        <dbReference type="ARBA" id="ARBA00023145"/>
    </source>
</evidence>
<reference evidence="6 7" key="1">
    <citation type="journal article" date="2011" name="J. Bacteriol.">
        <title>Genome sequence of the verrucomicrobium Opitutus terrae PB90-1, an abundant inhabitant of rice paddy soil ecosystems.</title>
        <authorList>
            <person name="van Passel M.W."/>
            <person name="Kant R."/>
            <person name="Palva A."/>
            <person name="Copeland A."/>
            <person name="Lucas S."/>
            <person name="Lapidus A."/>
            <person name="Glavina del Rio T."/>
            <person name="Pitluck S."/>
            <person name="Goltsman E."/>
            <person name="Clum A."/>
            <person name="Sun H."/>
            <person name="Schmutz J."/>
            <person name="Larimer F.W."/>
            <person name="Land M.L."/>
            <person name="Hauser L."/>
            <person name="Kyrpides N."/>
            <person name="Mikhailova N."/>
            <person name="Richardson P.P."/>
            <person name="Janssen P.H."/>
            <person name="de Vos W.M."/>
            <person name="Smidt H."/>
        </authorList>
    </citation>
    <scope>NUCLEOTIDE SEQUENCE [LARGE SCALE GENOMIC DNA]</scope>
    <source>
        <strain evidence="7">DSM 11246 / JCM 15787 / PB90-1</strain>
    </source>
</reference>
<dbReference type="GO" id="GO:0017000">
    <property type="term" value="P:antibiotic biosynthetic process"/>
    <property type="evidence" value="ECO:0007669"/>
    <property type="project" value="InterPro"/>
</dbReference>
<dbReference type="OrthoDB" id="9759796at2"/>
<dbReference type="InterPro" id="IPR043147">
    <property type="entry name" value="Penicillin_amidase_A-knob"/>
</dbReference>
<dbReference type="EMBL" id="CP001032">
    <property type="protein sequence ID" value="ACB74119.1"/>
    <property type="molecule type" value="Genomic_DNA"/>
</dbReference>
<dbReference type="eggNOG" id="COG2366">
    <property type="taxonomic scope" value="Bacteria"/>
</dbReference>
<dbReference type="EC" id="3.5.1.11" evidence="6"/>
<dbReference type="Proteomes" id="UP000007013">
    <property type="component" value="Chromosome"/>
</dbReference>
<feature type="binding site" evidence="5">
    <location>
        <position position="357"/>
    </location>
    <ligand>
        <name>Ca(2+)</name>
        <dbReference type="ChEBI" id="CHEBI:29108"/>
    </ligand>
</feature>
<gene>
    <name evidence="6" type="ordered locus">Oter_0831</name>
</gene>
<dbReference type="RefSeq" id="WP_012373657.1">
    <property type="nucleotide sequence ID" value="NC_010571.1"/>
</dbReference>
<dbReference type="CDD" id="cd03747">
    <property type="entry name" value="Ntn_PGA_like"/>
    <property type="match status" value="1"/>
</dbReference>